<reference evidence="1" key="2">
    <citation type="submission" date="2025-09" db="UniProtKB">
        <authorList>
            <consortium name="EnsemblPlants"/>
        </authorList>
    </citation>
    <scope>IDENTIFICATION</scope>
</reference>
<name>A0ACD5T6Q2_AVESA</name>
<dbReference type="Proteomes" id="UP001732700">
    <property type="component" value="Chromosome 1A"/>
</dbReference>
<dbReference type="EnsemblPlants" id="AVESA.00010b.r2.1AG0001690.1">
    <property type="protein sequence ID" value="AVESA.00010b.r2.1AG0001690.1.CDS.1"/>
    <property type="gene ID" value="AVESA.00010b.r2.1AG0001690"/>
</dbReference>
<evidence type="ECO:0000313" key="1">
    <source>
        <dbReference type="EnsemblPlants" id="AVESA.00010b.r2.1AG0001690.1.CDS.1"/>
    </source>
</evidence>
<reference evidence="1" key="1">
    <citation type="submission" date="2021-05" db="EMBL/GenBank/DDBJ databases">
        <authorList>
            <person name="Scholz U."/>
            <person name="Mascher M."/>
            <person name="Fiebig A."/>
        </authorList>
    </citation>
    <scope>NUCLEOTIDE SEQUENCE [LARGE SCALE GENOMIC DNA]</scope>
</reference>
<protein>
    <submittedName>
        <fullName evidence="1">Uncharacterized protein</fullName>
    </submittedName>
</protein>
<proteinExistence type="predicted"/>
<accession>A0ACD5T6Q2</accession>
<keyword evidence="2" id="KW-1185">Reference proteome</keyword>
<organism evidence="1 2">
    <name type="scientific">Avena sativa</name>
    <name type="common">Oat</name>
    <dbReference type="NCBI Taxonomy" id="4498"/>
    <lineage>
        <taxon>Eukaryota</taxon>
        <taxon>Viridiplantae</taxon>
        <taxon>Streptophyta</taxon>
        <taxon>Embryophyta</taxon>
        <taxon>Tracheophyta</taxon>
        <taxon>Spermatophyta</taxon>
        <taxon>Magnoliopsida</taxon>
        <taxon>Liliopsida</taxon>
        <taxon>Poales</taxon>
        <taxon>Poaceae</taxon>
        <taxon>BOP clade</taxon>
        <taxon>Pooideae</taxon>
        <taxon>Poodae</taxon>
        <taxon>Poeae</taxon>
        <taxon>Poeae Chloroplast Group 1 (Aveneae type)</taxon>
        <taxon>Aveninae</taxon>
        <taxon>Avena</taxon>
    </lineage>
</organism>
<evidence type="ECO:0000313" key="2">
    <source>
        <dbReference type="Proteomes" id="UP001732700"/>
    </source>
</evidence>
<sequence>MNKAEPPRVPPMARDSLAQRRPRPIPLPPTPSPHHLEFYHIEGHDSAVPEVFNVGIVYIKAGEINKEELAREFSIIYKTNWPWLIRSLDNWTYLVKFPPHMKVEDVAGYPCFNLVKEGVTVNVEVWNGELDAKFEAQEIWLQLRGLNPKWCKWKILAQFTSAFGIMTDVDWQGAFKTFYEVVRVKIICKDPNSIPPEYLFEKNSKFYKIGISAELQVGNGGKWG</sequence>